<reference evidence="1 2" key="1">
    <citation type="submission" date="2020-02" db="EMBL/GenBank/DDBJ databases">
        <title>Draft genome sequence of Haematococcus lacustris strain NIES-144.</title>
        <authorList>
            <person name="Morimoto D."/>
            <person name="Nakagawa S."/>
            <person name="Yoshida T."/>
            <person name="Sawayama S."/>
        </authorList>
    </citation>
    <scope>NUCLEOTIDE SEQUENCE [LARGE SCALE GENOMIC DNA]</scope>
    <source>
        <strain evidence="1 2">NIES-144</strain>
    </source>
</reference>
<sequence>MRSPSSTAPPLITLQQLVDLFQCTIKVVGS</sequence>
<evidence type="ECO:0000313" key="2">
    <source>
        <dbReference type="Proteomes" id="UP000485058"/>
    </source>
</evidence>
<keyword evidence="2" id="KW-1185">Reference proteome</keyword>
<gene>
    <name evidence="1" type="ORF">HaLaN_16543</name>
</gene>
<comment type="caution">
    <text evidence="1">The sequence shown here is derived from an EMBL/GenBank/DDBJ whole genome shotgun (WGS) entry which is preliminary data.</text>
</comment>
<name>A0A699ZM30_HAELA</name>
<dbReference type="AlphaFoldDB" id="A0A699ZM30"/>
<evidence type="ECO:0000313" key="1">
    <source>
        <dbReference type="EMBL" id="GFH19578.1"/>
    </source>
</evidence>
<dbReference type="EMBL" id="BLLF01001486">
    <property type="protein sequence ID" value="GFH19578.1"/>
    <property type="molecule type" value="Genomic_DNA"/>
</dbReference>
<dbReference type="Proteomes" id="UP000485058">
    <property type="component" value="Unassembled WGS sequence"/>
</dbReference>
<organism evidence="1 2">
    <name type="scientific">Haematococcus lacustris</name>
    <name type="common">Green alga</name>
    <name type="synonym">Haematococcus pluvialis</name>
    <dbReference type="NCBI Taxonomy" id="44745"/>
    <lineage>
        <taxon>Eukaryota</taxon>
        <taxon>Viridiplantae</taxon>
        <taxon>Chlorophyta</taxon>
        <taxon>core chlorophytes</taxon>
        <taxon>Chlorophyceae</taxon>
        <taxon>CS clade</taxon>
        <taxon>Chlamydomonadales</taxon>
        <taxon>Haematococcaceae</taxon>
        <taxon>Haematococcus</taxon>
    </lineage>
</organism>
<accession>A0A699ZM30</accession>
<protein>
    <submittedName>
        <fullName evidence="1">Uncharacterized protein</fullName>
    </submittedName>
</protein>
<proteinExistence type="predicted"/>